<name>A0A9Q4KQT1_9EURY</name>
<gene>
    <name evidence="3" type="primary">hxlB</name>
    <name evidence="3" type="ORF">L0665_08355</name>
</gene>
<proteinExistence type="inferred from homology"/>
<dbReference type="RefSeq" id="WP_274925236.1">
    <property type="nucleotide sequence ID" value="NZ_JAKELO010000002.1"/>
</dbReference>
<dbReference type="Pfam" id="PF01380">
    <property type="entry name" value="SIS"/>
    <property type="match status" value="1"/>
</dbReference>
<dbReference type="InterPro" id="IPR046348">
    <property type="entry name" value="SIS_dom_sf"/>
</dbReference>
<dbReference type="GO" id="GO:0016853">
    <property type="term" value="F:isomerase activity"/>
    <property type="evidence" value="ECO:0007669"/>
    <property type="project" value="InterPro"/>
</dbReference>
<sequence>MATCYSIQELMRMISSAAGSIADTVSDREGHQFMDALLGASRVYVTGAGRSGLIAKAFGMRLMHLGMESYVVGETITPAMQKGDLLVAFSGSGETHSITDICKTAKMVGGTLALVTSRSESSIATIADLAVVLDSRQYDDEGLSSDFAIRQITGSHRSGADYNPKAPIGSLFETAAMIFSDAVILELMDLRHTAKDEVEDNYSNIQ</sequence>
<evidence type="ECO:0000259" key="2">
    <source>
        <dbReference type="PROSITE" id="PS51464"/>
    </source>
</evidence>
<dbReference type="NCBIfam" id="TIGR03127">
    <property type="entry name" value="RuMP_HxlB"/>
    <property type="match status" value="1"/>
</dbReference>
<organism evidence="3 4">
    <name type="scientific">Methanogenium marinum</name>
    <dbReference type="NCBI Taxonomy" id="348610"/>
    <lineage>
        <taxon>Archaea</taxon>
        <taxon>Methanobacteriati</taxon>
        <taxon>Methanobacteriota</taxon>
        <taxon>Stenosarchaea group</taxon>
        <taxon>Methanomicrobia</taxon>
        <taxon>Methanomicrobiales</taxon>
        <taxon>Methanomicrobiaceae</taxon>
        <taxon>Methanogenium</taxon>
    </lineage>
</organism>
<evidence type="ECO:0000256" key="1">
    <source>
        <dbReference type="ARBA" id="ARBA00009235"/>
    </source>
</evidence>
<dbReference type="AlphaFoldDB" id="A0A9Q4KQT1"/>
<dbReference type="SUPFAM" id="SSF53697">
    <property type="entry name" value="SIS domain"/>
    <property type="match status" value="1"/>
</dbReference>
<evidence type="ECO:0000313" key="4">
    <source>
        <dbReference type="Proteomes" id="UP001143747"/>
    </source>
</evidence>
<dbReference type="PANTHER" id="PTHR43443">
    <property type="entry name" value="3-HEXULOSE-6-PHOSPHATE ISOMERASE"/>
    <property type="match status" value="1"/>
</dbReference>
<reference evidence="3" key="1">
    <citation type="submission" date="2022-01" db="EMBL/GenBank/DDBJ databases">
        <title>Draft genome of Methanogenium marinum DSM 15558.</title>
        <authorList>
            <person name="Chen S.-C."/>
            <person name="You Y.-T."/>
        </authorList>
    </citation>
    <scope>NUCLEOTIDE SEQUENCE</scope>
    <source>
        <strain evidence="3">DSM 15558</strain>
    </source>
</reference>
<evidence type="ECO:0000313" key="3">
    <source>
        <dbReference type="EMBL" id="MDE4908615.1"/>
    </source>
</evidence>
<dbReference type="GO" id="GO:1901135">
    <property type="term" value="P:carbohydrate derivative metabolic process"/>
    <property type="evidence" value="ECO:0007669"/>
    <property type="project" value="InterPro"/>
</dbReference>
<dbReference type="PANTHER" id="PTHR43443:SF1">
    <property type="entry name" value="3-HEXULOSE-6-PHOSPHATE ISOMERASE"/>
    <property type="match status" value="1"/>
</dbReference>
<comment type="similarity">
    <text evidence="1">Belongs to the SIS family. PHI subfamily.</text>
</comment>
<protein>
    <submittedName>
        <fullName evidence="3">6-phospho-3-hexuloisomerase</fullName>
    </submittedName>
</protein>
<dbReference type="Proteomes" id="UP001143747">
    <property type="component" value="Unassembled WGS sequence"/>
</dbReference>
<dbReference type="CDD" id="cd05005">
    <property type="entry name" value="SIS_PHI"/>
    <property type="match status" value="1"/>
</dbReference>
<feature type="domain" description="SIS" evidence="2">
    <location>
        <begin position="33"/>
        <end position="193"/>
    </location>
</feature>
<dbReference type="GO" id="GO:0097367">
    <property type="term" value="F:carbohydrate derivative binding"/>
    <property type="evidence" value="ECO:0007669"/>
    <property type="project" value="InterPro"/>
</dbReference>
<dbReference type="PROSITE" id="PS51464">
    <property type="entry name" value="SIS"/>
    <property type="match status" value="1"/>
</dbReference>
<keyword evidence="4" id="KW-1185">Reference proteome</keyword>
<comment type="caution">
    <text evidence="3">The sequence shown here is derived from an EMBL/GenBank/DDBJ whole genome shotgun (WGS) entry which is preliminary data.</text>
</comment>
<dbReference type="InterPro" id="IPR001347">
    <property type="entry name" value="SIS_dom"/>
</dbReference>
<dbReference type="EMBL" id="JAKELO010000002">
    <property type="protein sequence ID" value="MDE4908615.1"/>
    <property type="molecule type" value="Genomic_DNA"/>
</dbReference>
<accession>A0A9Q4KQT1</accession>
<dbReference type="InterPro" id="IPR017552">
    <property type="entry name" value="PHI/rmpB"/>
</dbReference>
<dbReference type="Gene3D" id="3.40.50.10490">
    <property type="entry name" value="Glucose-6-phosphate isomerase like protein, domain 1"/>
    <property type="match status" value="1"/>
</dbReference>